<proteinExistence type="predicted"/>
<name>A0ACB8R3F4_9AGAM</name>
<comment type="caution">
    <text evidence="1">The sequence shown here is derived from an EMBL/GenBank/DDBJ whole genome shotgun (WGS) entry which is preliminary data.</text>
</comment>
<gene>
    <name evidence="1" type="ORF">FA95DRAFT_1201601</name>
</gene>
<protein>
    <submittedName>
        <fullName evidence="1">Uncharacterized protein</fullName>
    </submittedName>
</protein>
<evidence type="ECO:0000313" key="2">
    <source>
        <dbReference type="Proteomes" id="UP000814033"/>
    </source>
</evidence>
<dbReference type="Proteomes" id="UP000814033">
    <property type="component" value="Unassembled WGS sequence"/>
</dbReference>
<evidence type="ECO:0000313" key="1">
    <source>
        <dbReference type="EMBL" id="KAI0038563.1"/>
    </source>
</evidence>
<sequence>MDAPIFQEGPDHRMRFLGERREGRFSSAIHFVPPTSGTTRRLLFLKYNCYVFMKEPEFNSIWTGCEPVGVELHPVKISGVLSTHTYWLDCSVASSQQCATSSAFAGLDEQEPQELKYECTVEVDPISFSHHIQLRQVDQSMR</sequence>
<organism evidence="1 2">
    <name type="scientific">Auriscalpium vulgare</name>
    <dbReference type="NCBI Taxonomy" id="40419"/>
    <lineage>
        <taxon>Eukaryota</taxon>
        <taxon>Fungi</taxon>
        <taxon>Dikarya</taxon>
        <taxon>Basidiomycota</taxon>
        <taxon>Agaricomycotina</taxon>
        <taxon>Agaricomycetes</taxon>
        <taxon>Russulales</taxon>
        <taxon>Auriscalpiaceae</taxon>
        <taxon>Auriscalpium</taxon>
    </lineage>
</organism>
<dbReference type="EMBL" id="MU276464">
    <property type="protein sequence ID" value="KAI0038563.1"/>
    <property type="molecule type" value="Genomic_DNA"/>
</dbReference>
<accession>A0ACB8R3F4</accession>
<reference evidence="1" key="2">
    <citation type="journal article" date="2022" name="New Phytol.">
        <title>Evolutionary transition to the ectomycorrhizal habit in the genomes of a hyperdiverse lineage of mushroom-forming fungi.</title>
        <authorList>
            <person name="Looney B."/>
            <person name="Miyauchi S."/>
            <person name="Morin E."/>
            <person name="Drula E."/>
            <person name="Courty P.E."/>
            <person name="Kohler A."/>
            <person name="Kuo A."/>
            <person name="LaButti K."/>
            <person name="Pangilinan J."/>
            <person name="Lipzen A."/>
            <person name="Riley R."/>
            <person name="Andreopoulos W."/>
            <person name="He G."/>
            <person name="Johnson J."/>
            <person name="Nolan M."/>
            <person name="Tritt A."/>
            <person name="Barry K.W."/>
            <person name="Grigoriev I.V."/>
            <person name="Nagy L.G."/>
            <person name="Hibbett D."/>
            <person name="Henrissat B."/>
            <person name="Matheny P.B."/>
            <person name="Labbe J."/>
            <person name="Martin F.M."/>
        </authorList>
    </citation>
    <scope>NUCLEOTIDE SEQUENCE</scope>
    <source>
        <strain evidence="1">FP105234-sp</strain>
    </source>
</reference>
<keyword evidence="2" id="KW-1185">Reference proteome</keyword>
<reference evidence="1" key="1">
    <citation type="submission" date="2021-02" db="EMBL/GenBank/DDBJ databases">
        <authorList>
            <consortium name="DOE Joint Genome Institute"/>
            <person name="Ahrendt S."/>
            <person name="Looney B.P."/>
            <person name="Miyauchi S."/>
            <person name="Morin E."/>
            <person name="Drula E."/>
            <person name="Courty P.E."/>
            <person name="Chicoki N."/>
            <person name="Fauchery L."/>
            <person name="Kohler A."/>
            <person name="Kuo A."/>
            <person name="Labutti K."/>
            <person name="Pangilinan J."/>
            <person name="Lipzen A."/>
            <person name="Riley R."/>
            <person name="Andreopoulos W."/>
            <person name="He G."/>
            <person name="Johnson J."/>
            <person name="Barry K.W."/>
            <person name="Grigoriev I.V."/>
            <person name="Nagy L."/>
            <person name="Hibbett D."/>
            <person name="Henrissat B."/>
            <person name="Matheny P.B."/>
            <person name="Labbe J."/>
            <person name="Martin F."/>
        </authorList>
    </citation>
    <scope>NUCLEOTIDE SEQUENCE</scope>
    <source>
        <strain evidence="1">FP105234-sp</strain>
    </source>
</reference>